<dbReference type="PIRSF" id="PIRSF007764">
    <property type="entry name" value="Sld5"/>
    <property type="match status" value="1"/>
</dbReference>
<dbReference type="AlphaFoldDB" id="D2VA76"/>
<dbReference type="SUPFAM" id="SSF158573">
    <property type="entry name" value="GINS helical bundle-like"/>
    <property type="match status" value="1"/>
</dbReference>
<evidence type="ECO:0000313" key="3">
    <source>
        <dbReference type="EMBL" id="EFC46380.1"/>
    </source>
</evidence>
<dbReference type="InterPro" id="IPR038749">
    <property type="entry name" value="Sld5_GINS_A"/>
</dbReference>
<comment type="similarity">
    <text evidence="1">Belongs to the GINS4/SLD5 family.</text>
</comment>
<gene>
    <name evidence="3" type="ORF">NAEGRDRAFT_65763</name>
</gene>
<dbReference type="GeneID" id="8859377"/>
<dbReference type="FunCoup" id="D2VA76">
    <property type="interactions" value="392"/>
</dbReference>
<sequence>MQSLIDSAELMMESGDDAEVFEDMRIWLVNEKNSPELLPGGKRLESMVERAKSRIESEEEKLMESDVYTEEYSIRNTELNRLKFLVTSLMRTRLFKLETLCEYVKRTEIKNINNSDLSWETSTDEEIHSALKIVTPSEWKFLQKFSKLRSTYFDNSFINQTNVDVASKGQGKDNIVPFVEPDWFKYLFCEVVQDLGTVTLTPFNADPNNEDEDELELELPKGTIFFIQYRMIRTLLFEGKVKLV</sequence>
<dbReference type="GO" id="GO:0000727">
    <property type="term" value="P:double-strand break repair via break-induced replication"/>
    <property type="evidence" value="ECO:0007669"/>
    <property type="project" value="TreeGrafter"/>
</dbReference>
<dbReference type="eggNOG" id="KOG3176">
    <property type="taxonomic scope" value="Eukaryota"/>
</dbReference>
<comment type="subcellular location">
    <subcellularLocation>
        <location evidence="1">Nucleus</location>
    </subcellularLocation>
</comment>
<dbReference type="InterPro" id="IPR031633">
    <property type="entry name" value="SLD5_C"/>
</dbReference>
<dbReference type="CDD" id="cd11711">
    <property type="entry name" value="GINS_A_Sld5"/>
    <property type="match status" value="1"/>
</dbReference>
<dbReference type="InParanoid" id="D2VA76"/>
<dbReference type="GO" id="GO:0006261">
    <property type="term" value="P:DNA-templated DNA replication"/>
    <property type="evidence" value="ECO:0007669"/>
    <property type="project" value="InterPro"/>
</dbReference>
<keyword evidence="1" id="KW-0539">Nucleus</keyword>
<dbReference type="InterPro" id="IPR008591">
    <property type="entry name" value="GINS_Sld5"/>
</dbReference>
<dbReference type="PANTHER" id="PTHR21206">
    <property type="entry name" value="SLD5 PROTEIN"/>
    <property type="match status" value="1"/>
</dbReference>
<dbReference type="InterPro" id="IPR036224">
    <property type="entry name" value="GINS_bundle-like_dom_sf"/>
</dbReference>
<organism evidence="4">
    <name type="scientific">Naegleria gruberi</name>
    <name type="common">Amoeba</name>
    <dbReference type="NCBI Taxonomy" id="5762"/>
    <lineage>
        <taxon>Eukaryota</taxon>
        <taxon>Discoba</taxon>
        <taxon>Heterolobosea</taxon>
        <taxon>Tetramitia</taxon>
        <taxon>Eutetramitia</taxon>
        <taxon>Vahlkampfiidae</taxon>
        <taxon>Naegleria</taxon>
    </lineage>
</organism>
<comment type="function">
    <text evidence="1">The GINS complex plays an essential role in the initiation of DNA replication.</text>
</comment>
<dbReference type="OMA" id="TPSEWKF"/>
<dbReference type="SUPFAM" id="SSF160059">
    <property type="entry name" value="PriA/YqbF domain"/>
    <property type="match status" value="1"/>
</dbReference>
<feature type="domain" description="DNA replication complex GINS protein SLD5 C-terminal" evidence="2">
    <location>
        <begin position="181"/>
        <end position="244"/>
    </location>
</feature>
<dbReference type="STRING" id="5762.D2VA76"/>
<proteinExistence type="inferred from homology"/>
<dbReference type="Gene3D" id="1.20.58.1030">
    <property type="match status" value="1"/>
</dbReference>
<dbReference type="Proteomes" id="UP000006671">
    <property type="component" value="Unassembled WGS sequence"/>
</dbReference>
<keyword evidence="1" id="KW-0235">DNA replication</keyword>
<reference evidence="3 4" key="1">
    <citation type="journal article" date="2010" name="Cell">
        <title>The genome of Naegleria gruberi illuminates early eukaryotic versatility.</title>
        <authorList>
            <person name="Fritz-Laylin L.K."/>
            <person name="Prochnik S.E."/>
            <person name="Ginger M.L."/>
            <person name="Dacks J.B."/>
            <person name="Carpenter M.L."/>
            <person name="Field M.C."/>
            <person name="Kuo A."/>
            <person name="Paredez A."/>
            <person name="Chapman J."/>
            <person name="Pham J."/>
            <person name="Shu S."/>
            <person name="Neupane R."/>
            <person name="Cipriano M."/>
            <person name="Mancuso J."/>
            <person name="Tu H."/>
            <person name="Salamov A."/>
            <person name="Lindquist E."/>
            <person name="Shapiro H."/>
            <person name="Lucas S."/>
            <person name="Grigoriev I.V."/>
            <person name="Cande W.Z."/>
            <person name="Fulton C."/>
            <person name="Rokhsar D.S."/>
            <person name="Dawson S.C."/>
        </authorList>
    </citation>
    <scope>NUCLEOTIDE SEQUENCE [LARGE SCALE GENOMIC DNA]</scope>
    <source>
        <strain evidence="3 4">NEG-M</strain>
    </source>
</reference>
<evidence type="ECO:0000256" key="1">
    <source>
        <dbReference type="PIRNR" id="PIRNR007764"/>
    </source>
</evidence>
<dbReference type="KEGG" id="ngr:NAEGRDRAFT_65763"/>
<dbReference type="PANTHER" id="PTHR21206:SF0">
    <property type="entry name" value="DNA REPLICATION COMPLEX GINS PROTEIN SLD5"/>
    <property type="match status" value="1"/>
</dbReference>
<dbReference type="RefSeq" id="XP_002679124.1">
    <property type="nucleotide sequence ID" value="XM_002679078.1"/>
</dbReference>
<name>D2VA76_NAEGR</name>
<keyword evidence="4" id="KW-1185">Reference proteome</keyword>
<dbReference type="GO" id="GO:0000811">
    <property type="term" value="C:GINS complex"/>
    <property type="evidence" value="ECO:0007669"/>
    <property type="project" value="UniProtKB-UniRule"/>
</dbReference>
<dbReference type="OrthoDB" id="338231at2759"/>
<dbReference type="Pfam" id="PF16922">
    <property type="entry name" value="SLD5_C"/>
    <property type="match status" value="1"/>
</dbReference>
<protein>
    <recommendedName>
        <fullName evidence="1">DNA replication complex GINS protein SLD5</fullName>
    </recommendedName>
</protein>
<evidence type="ECO:0000313" key="4">
    <source>
        <dbReference type="Proteomes" id="UP000006671"/>
    </source>
</evidence>
<dbReference type="VEuPathDB" id="AmoebaDB:NAEGRDRAFT_65763"/>
<dbReference type="CDD" id="cd21692">
    <property type="entry name" value="GINS_B_Sld5"/>
    <property type="match status" value="1"/>
</dbReference>
<accession>D2VA76</accession>
<evidence type="ECO:0000259" key="2">
    <source>
        <dbReference type="Pfam" id="PF16922"/>
    </source>
</evidence>
<dbReference type="EMBL" id="GG738859">
    <property type="protein sequence ID" value="EFC46380.1"/>
    <property type="molecule type" value="Genomic_DNA"/>
</dbReference>